<keyword evidence="7 9" id="KW-0129">CBS domain</keyword>
<dbReference type="InterPro" id="IPR044751">
    <property type="entry name" value="Ion_transp-like_CBS"/>
</dbReference>
<name>F2ND15_DESAR</name>
<feature type="transmembrane region" description="Helical" evidence="11">
    <location>
        <begin position="106"/>
        <end position="124"/>
    </location>
</feature>
<organism evidence="14 15">
    <name type="scientific">Desulfobacca acetoxidans (strain ATCC 700848 / DSM 11109 / ASRB2)</name>
    <dbReference type="NCBI Taxonomy" id="880072"/>
    <lineage>
        <taxon>Bacteria</taxon>
        <taxon>Pseudomonadati</taxon>
        <taxon>Thermodesulfobacteriota</taxon>
        <taxon>Desulfobaccia</taxon>
        <taxon>Desulfobaccales</taxon>
        <taxon>Desulfobaccaceae</taxon>
        <taxon>Desulfobacca</taxon>
    </lineage>
</organism>
<dbReference type="CDD" id="cd04590">
    <property type="entry name" value="CBS_pair_CorC_HlyC_assoc"/>
    <property type="match status" value="1"/>
</dbReference>
<dbReference type="Pfam" id="PF00571">
    <property type="entry name" value="CBS"/>
    <property type="match status" value="2"/>
</dbReference>
<comment type="subcellular location">
    <subcellularLocation>
        <location evidence="1">Cell membrane</location>
        <topology evidence="1">Multi-pass membrane protein</topology>
    </subcellularLocation>
</comment>
<dbReference type="InterPro" id="IPR046342">
    <property type="entry name" value="CBS_dom_sf"/>
</dbReference>
<dbReference type="InterPro" id="IPR002550">
    <property type="entry name" value="CNNM"/>
</dbReference>
<evidence type="ECO:0000256" key="9">
    <source>
        <dbReference type="PROSITE-ProRule" id="PRU00703"/>
    </source>
</evidence>
<evidence type="ECO:0000313" key="15">
    <source>
        <dbReference type="Proteomes" id="UP000000483"/>
    </source>
</evidence>
<dbReference type="KEGG" id="dao:Desac_1749"/>
<accession>F2ND15</accession>
<dbReference type="GO" id="GO:0050660">
    <property type="term" value="F:flavin adenine dinucleotide binding"/>
    <property type="evidence" value="ECO:0007669"/>
    <property type="project" value="InterPro"/>
</dbReference>
<evidence type="ECO:0000256" key="5">
    <source>
        <dbReference type="ARBA" id="ARBA00022737"/>
    </source>
</evidence>
<dbReference type="InterPro" id="IPR005170">
    <property type="entry name" value="Transptr-assoc_dom"/>
</dbReference>
<dbReference type="PROSITE" id="PS51371">
    <property type="entry name" value="CBS"/>
    <property type="match status" value="2"/>
</dbReference>
<dbReference type="PANTHER" id="PTHR22777:SF32">
    <property type="entry name" value="UPF0053 INNER MEMBRANE PROTEIN YFJD"/>
    <property type="match status" value="1"/>
</dbReference>
<evidence type="ECO:0000256" key="11">
    <source>
        <dbReference type="SAM" id="Phobius"/>
    </source>
</evidence>
<dbReference type="InterPro" id="IPR016169">
    <property type="entry name" value="FAD-bd_PCMH_sub2"/>
</dbReference>
<dbReference type="Gene3D" id="3.30.465.10">
    <property type="match status" value="1"/>
</dbReference>
<feature type="transmembrane region" description="Helical" evidence="11">
    <location>
        <begin position="145"/>
        <end position="170"/>
    </location>
</feature>
<evidence type="ECO:0000256" key="6">
    <source>
        <dbReference type="ARBA" id="ARBA00022989"/>
    </source>
</evidence>
<sequence length="431" mass="48254">MQINTFDLYSPTLNQQIWLKWTALALLLGCYSFFALAETSLFSLSPLARIKLKSKHPQIGGVIERLLSRSQRLLTTIIIGNEAAVIVATVLATSLSLNIWGDKGKWVAMGLMAPALLLFGEIIPKSLALRHPEFWARLIARPLTLVMPLFTPVRVVLLTLSRSLMSFFGLKPAPPSHLVREDDFLRMVEDSHKVGLIAPMERELIVNLMSLGETTVGQIMVPRPDIFYLPLSMKLAELIKAVKQARFSRVPIYGNDPEDIVGILHAKDLLSFAPEAPVDQVSLKKLLRPAYYVPENKRAFDLLGELQTRKIRLALVVDEYGSLIGLVSVEDILEELFGEFEEEFQQAGKLLEQLAPGVYLIKSRMPLDDLNQILGLTLPMEEFDTLGGFVFNLFGELPHEGDAIVHDGMKFEVLRMKGTRILELLLSLETS</sequence>
<dbReference type="SMART" id="SM00116">
    <property type="entry name" value="CBS"/>
    <property type="match status" value="2"/>
</dbReference>
<keyword evidence="5" id="KW-0677">Repeat</keyword>
<evidence type="ECO:0000256" key="4">
    <source>
        <dbReference type="ARBA" id="ARBA00022692"/>
    </source>
</evidence>
<reference evidence="14 15" key="1">
    <citation type="journal article" date="2011" name="Stand. Genomic Sci.">
        <title>Complete genome sequence of the acetate-degrading sulfate reducer Desulfobacca acetoxidans type strain (ASRB2).</title>
        <authorList>
            <person name="Goker M."/>
            <person name="Teshima H."/>
            <person name="Lapidus A."/>
            <person name="Nolan M."/>
            <person name="Lucas S."/>
            <person name="Hammon N."/>
            <person name="Deshpande S."/>
            <person name="Cheng J.F."/>
            <person name="Tapia R."/>
            <person name="Han C."/>
            <person name="Goodwin L."/>
            <person name="Pitluck S."/>
            <person name="Huntemann M."/>
            <person name="Liolios K."/>
            <person name="Ivanova N."/>
            <person name="Pagani I."/>
            <person name="Mavromatis K."/>
            <person name="Ovchinikova G."/>
            <person name="Pati A."/>
            <person name="Chen A."/>
            <person name="Palaniappan K."/>
            <person name="Land M."/>
            <person name="Hauser L."/>
            <person name="Brambilla E.M."/>
            <person name="Rohde M."/>
            <person name="Spring S."/>
            <person name="Detter J.C."/>
            <person name="Woyke T."/>
            <person name="Bristow J."/>
            <person name="Eisen J.A."/>
            <person name="Markowitz V."/>
            <person name="Hugenholtz P."/>
            <person name="Kyrpides N.C."/>
            <person name="Klenk H.P."/>
        </authorList>
    </citation>
    <scope>NUCLEOTIDE SEQUENCE [LARGE SCALE GENOMIC DNA]</scope>
    <source>
        <strain evidence="15">ATCC 700848 / DSM 11109 / ASRB2</strain>
    </source>
</reference>
<feature type="domain" description="CNNM transmembrane" evidence="13">
    <location>
        <begin position="13"/>
        <end position="201"/>
    </location>
</feature>
<evidence type="ECO:0000256" key="1">
    <source>
        <dbReference type="ARBA" id="ARBA00004651"/>
    </source>
</evidence>
<feature type="domain" description="CBS" evidence="12">
    <location>
        <begin position="220"/>
        <end position="280"/>
    </location>
</feature>
<evidence type="ECO:0000256" key="7">
    <source>
        <dbReference type="ARBA" id="ARBA00023122"/>
    </source>
</evidence>
<dbReference type="SMART" id="SM01091">
    <property type="entry name" value="CorC_HlyC"/>
    <property type="match status" value="1"/>
</dbReference>
<gene>
    <name evidence="14" type="ordered locus">Desac_1749</name>
</gene>
<dbReference type="FunFam" id="3.10.580.10:FF:000002">
    <property type="entry name" value="Magnesium/cobalt efflux protein CorC"/>
    <property type="match status" value="1"/>
</dbReference>
<keyword evidence="4 10" id="KW-0812">Transmembrane</keyword>
<dbReference type="Proteomes" id="UP000000483">
    <property type="component" value="Chromosome"/>
</dbReference>
<protein>
    <submittedName>
        <fullName evidence="14">CBS domain containing protein</fullName>
    </submittedName>
</protein>
<keyword evidence="3" id="KW-1003">Cell membrane</keyword>
<feature type="domain" description="CBS" evidence="12">
    <location>
        <begin position="286"/>
        <end position="342"/>
    </location>
</feature>
<evidence type="ECO:0000256" key="2">
    <source>
        <dbReference type="ARBA" id="ARBA00006337"/>
    </source>
</evidence>
<dbReference type="InterPro" id="IPR036318">
    <property type="entry name" value="FAD-bd_PCMH-like_sf"/>
</dbReference>
<evidence type="ECO:0000256" key="3">
    <source>
        <dbReference type="ARBA" id="ARBA00022475"/>
    </source>
</evidence>
<dbReference type="GO" id="GO:0005886">
    <property type="term" value="C:plasma membrane"/>
    <property type="evidence" value="ECO:0007669"/>
    <property type="project" value="UniProtKB-SubCell"/>
</dbReference>
<dbReference type="PROSITE" id="PS51846">
    <property type="entry name" value="CNNM"/>
    <property type="match status" value="1"/>
</dbReference>
<evidence type="ECO:0000256" key="8">
    <source>
        <dbReference type="ARBA" id="ARBA00023136"/>
    </source>
</evidence>
<keyword evidence="15" id="KW-1185">Reference proteome</keyword>
<dbReference type="InterPro" id="IPR000644">
    <property type="entry name" value="CBS_dom"/>
</dbReference>
<dbReference type="Pfam" id="PF01595">
    <property type="entry name" value="CNNM"/>
    <property type="match status" value="1"/>
</dbReference>
<feature type="transmembrane region" description="Helical" evidence="11">
    <location>
        <begin position="21"/>
        <end position="44"/>
    </location>
</feature>
<dbReference type="Pfam" id="PF03471">
    <property type="entry name" value="CorC_HlyC"/>
    <property type="match status" value="1"/>
</dbReference>
<dbReference type="STRING" id="880072.Desac_1749"/>
<dbReference type="OrthoDB" id="9798188at2"/>
<keyword evidence="6 10" id="KW-1133">Transmembrane helix</keyword>
<evidence type="ECO:0000259" key="12">
    <source>
        <dbReference type="PROSITE" id="PS51371"/>
    </source>
</evidence>
<evidence type="ECO:0000256" key="10">
    <source>
        <dbReference type="PROSITE-ProRule" id="PRU01193"/>
    </source>
</evidence>
<dbReference type="SUPFAM" id="SSF54631">
    <property type="entry name" value="CBS-domain pair"/>
    <property type="match status" value="1"/>
</dbReference>
<dbReference type="PANTHER" id="PTHR22777">
    <property type="entry name" value="HEMOLYSIN-RELATED"/>
    <property type="match status" value="1"/>
</dbReference>
<proteinExistence type="inferred from homology"/>
<dbReference type="AlphaFoldDB" id="F2ND15"/>
<keyword evidence="8 10" id="KW-0472">Membrane</keyword>
<reference evidence="15" key="2">
    <citation type="submission" date="2011-03" db="EMBL/GenBank/DDBJ databases">
        <title>The complete genome of Desulfobacca acetoxidans DSM 11109.</title>
        <authorList>
            <consortium name="US DOE Joint Genome Institute (JGI-PGF)"/>
            <person name="Lucas S."/>
            <person name="Copeland A."/>
            <person name="Lapidus A."/>
            <person name="Bruce D."/>
            <person name="Goodwin L."/>
            <person name="Pitluck S."/>
            <person name="Peters L."/>
            <person name="Kyrpides N."/>
            <person name="Mavromatis K."/>
            <person name="Ivanova N."/>
            <person name="Ovchinnikova G."/>
            <person name="Teshima H."/>
            <person name="Detter J.C."/>
            <person name="Han C."/>
            <person name="Land M."/>
            <person name="Hauser L."/>
            <person name="Markowitz V."/>
            <person name="Cheng J.-F."/>
            <person name="Hugenholtz P."/>
            <person name="Woyke T."/>
            <person name="Wu D."/>
            <person name="Spring S."/>
            <person name="Schueler E."/>
            <person name="Brambilla E."/>
            <person name="Klenk H.-P."/>
            <person name="Eisen J.A."/>
        </authorList>
    </citation>
    <scope>NUCLEOTIDE SEQUENCE [LARGE SCALE GENOMIC DNA]</scope>
    <source>
        <strain evidence="15">ATCC 700848 / DSM 11109 / ASRB2</strain>
    </source>
</reference>
<evidence type="ECO:0000259" key="13">
    <source>
        <dbReference type="PROSITE" id="PS51846"/>
    </source>
</evidence>
<comment type="similarity">
    <text evidence="2">Belongs to the UPF0053 family.</text>
</comment>
<feature type="transmembrane region" description="Helical" evidence="11">
    <location>
        <begin position="73"/>
        <end position="100"/>
    </location>
</feature>
<dbReference type="EMBL" id="CP002629">
    <property type="protein sequence ID" value="AEB09589.1"/>
    <property type="molecule type" value="Genomic_DNA"/>
</dbReference>
<dbReference type="eggNOG" id="COG1253">
    <property type="taxonomic scope" value="Bacteria"/>
</dbReference>
<dbReference type="Gene3D" id="3.10.580.10">
    <property type="entry name" value="CBS-domain"/>
    <property type="match status" value="1"/>
</dbReference>
<dbReference type="SUPFAM" id="SSF56176">
    <property type="entry name" value="FAD-binding/transporter-associated domain-like"/>
    <property type="match status" value="1"/>
</dbReference>
<evidence type="ECO:0000313" key="14">
    <source>
        <dbReference type="EMBL" id="AEB09589.1"/>
    </source>
</evidence>
<dbReference type="RefSeq" id="WP_013706699.1">
    <property type="nucleotide sequence ID" value="NC_015388.1"/>
</dbReference>
<dbReference type="HOGENOM" id="CLU_015237_4_1_7"/>